<dbReference type="PATRIC" id="fig|134601.6.peg.6291"/>
<evidence type="ECO:0000256" key="3">
    <source>
        <dbReference type="ARBA" id="ARBA00022827"/>
    </source>
</evidence>
<comment type="cofactor">
    <cofactor evidence="1">
        <name>FAD</name>
        <dbReference type="ChEBI" id="CHEBI:57692"/>
    </cofactor>
</comment>
<dbReference type="GO" id="GO:0016709">
    <property type="term" value="F:oxidoreductase activity, acting on paired donors, with incorporation or reduction of molecular oxygen, NAD(P)H as one donor, and incorporation of one atom of oxygen"/>
    <property type="evidence" value="ECO:0007669"/>
    <property type="project" value="UniProtKB-ARBA"/>
</dbReference>
<dbReference type="KEGG" id="mgo:AFA91_30425"/>
<evidence type="ECO:0000313" key="5">
    <source>
        <dbReference type="EMBL" id="AKS35514.1"/>
    </source>
</evidence>
<keyword evidence="3" id="KW-0274">FAD</keyword>
<dbReference type="SUPFAM" id="SSF51905">
    <property type="entry name" value="FAD/NAD(P)-binding domain"/>
    <property type="match status" value="1"/>
</dbReference>
<dbReference type="AlphaFoldDB" id="A0A0K0XDL8"/>
<keyword evidence="5" id="KW-0503">Monooxygenase</keyword>
<reference evidence="5 6" key="1">
    <citation type="submission" date="2015-07" db="EMBL/GenBank/DDBJ databases">
        <title>Complete genome sequence of Mycobacterium goodii X7B, a facultative thermophilic biodesulfurizing bacterium.</title>
        <authorList>
            <person name="Yu B."/>
            <person name="Li F."/>
            <person name="Xu P."/>
        </authorList>
    </citation>
    <scope>NUCLEOTIDE SEQUENCE [LARGE SCALE GENOMIC DNA]</scope>
    <source>
        <strain evidence="5 6">X7B</strain>
    </source>
</reference>
<organism evidence="5 6">
    <name type="scientific">Mycolicibacterium goodii</name>
    <name type="common">Mycobacterium goodii</name>
    <dbReference type="NCBI Taxonomy" id="134601"/>
    <lineage>
        <taxon>Bacteria</taxon>
        <taxon>Bacillati</taxon>
        <taxon>Actinomycetota</taxon>
        <taxon>Actinomycetes</taxon>
        <taxon>Mycobacteriales</taxon>
        <taxon>Mycobacteriaceae</taxon>
        <taxon>Mycolicibacterium</taxon>
    </lineage>
</organism>
<dbReference type="EMBL" id="CP012150">
    <property type="protein sequence ID" value="AKS35514.1"/>
    <property type="molecule type" value="Genomic_DNA"/>
</dbReference>
<dbReference type="GO" id="GO:0071949">
    <property type="term" value="F:FAD binding"/>
    <property type="evidence" value="ECO:0007669"/>
    <property type="project" value="InterPro"/>
</dbReference>
<dbReference type="InterPro" id="IPR050641">
    <property type="entry name" value="RIFMO-like"/>
</dbReference>
<dbReference type="PRINTS" id="PR00420">
    <property type="entry name" value="RNGMNOXGNASE"/>
</dbReference>
<dbReference type="Proteomes" id="UP000062255">
    <property type="component" value="Chromosome"/>
</dbReference>
<evidence type="ECO:0000256" key="2">
    <source>
        <dbReference type="ARBA" id="ARBA00022630"/>
    </source>
</evidence>
<dbReference type="PANTHER" id="PTHR43004:SF19">
    <property type="entry name" value="BINDING MONOOXYGENASE, PUTATIVE (JCVI)-RELATED"/>
    <property type="match status" value="1"/>
</dbReference>
<accession>A0A0K0XDL8</accession>
<dbReference type="InterPro" id="IPR036188">
    <property type="entry name" value="FAD/NAD-bd_sf"/>
</dbReference>
<proteinExistence type="predicted"/>
<evidence type="ECO:0000313" key="6">
    <source>
        <dbReference type="Proteomes" id="UP000062255"/>
    </source>
</evidence>
<evidence type="ECO:0000256" key="1">
    <source>
        <dbReference type="ARBA" id="ARBA00001974"/>
    </source>
</evidence>
<keyword evidence="5" id="KW-0560">Oxidoreductase</keyword>
<feature type="domain" description="FAD-binding" evidence="4">
    <location>
        <begin position="5"/>
        <end position="337"/>
    </location>
</feature>
<dbReference type="STRING" id="134601.AFA91_30425"/>
<dbReference type="InterPro" id="IPR002938">
    <property type="entry name" value="FAD-bd"/>
</dbReference>
<keyword evidence="2" id="KW-0285">Flavoprotein</keyword>
<name>A0A0K0XDL8_MYCGD</name>
<dbReference type="OrthoDB" id="8670884at2"/>
<dbReference type="PANTHER" id="PTHR43004">
    <property type="entry name" value="TRK SYSTEM POTASSIUM UPTAKE PROTEIN"/>
    <property type="match status" value="1"/>
</dbReference>
<sequence length="382" mass="41008">MAIATDVLIVGAGPVGLTAAMALTQQGRDVTVVDAQPEGANTSRAAVIHARTLELLEPYGVVDDLVNRGVHTPAFTIRDRDDLLIEVPFGRLPTPYPYTLMISQADTEAFLLNRLEALGGKVIRPATVTSIEQYDTHAVATFDDGQQIRARYVVGADGMHSTVRAAARIPFSGSTYAESFVLADVRLSGGIPTDEVILYFSPAGLAVVAPLPDGVHRIVATVDAQQAPAHPDAAFVQRLLDERGPLASPAVVRQVEWSSRFRVHHRIADTFRANRILLAGDAAHVHSPAGGQGMNLGIEDAVTLAEHLSRVLDGAPESVLDDYAQSRRRTAQRIVAATGRLTSLATASARKRPVRNRIMRAAGTLPAVRQALAWRLSGLDRR</sequence>
<evidence type="ECO:0000259" key="4">
    <source>
        <dbReference type="Pfam" id="PF01494"/>
    </source>
</evidence>
<dbReference type="Pfam" id="PF01494">
    <property type="entry name" value="FAD_binding_3"/>
    <property type="match status" value="1"/>
</dbReference>
<protein>
    <submittedName>
        <fullName evidence="5">Pentachlorophenol monooxygenase</fullName>
    </submittedName>
</protein>
<gene>
    <name evidence="5" type="ORF">AFA91_30425</name>
</gene>
<dbReference type="RefSeq" id="WP_049747970.1">
    <property type="nucleotide sequence ID" value="NZ_CP012150.1"/>
</dbReference>
<dbReference type="Gene3D" id="3.50.50.60">
    <property type="entry name" value="FAD/NAD(P)-binding domain"/>
    <property type="match status" value="1"/>
</dbReference>
<dbReference type="Gene3D" id="3.30.70.2450">
    <property type="match status" value="1"/>
</dbReference>